<feature type="region of interest" description="Disordered" evidence="1">
    <location>
        <begin position="132"/>
        <end position="154"/>
    </location>
</feature>
<sequence>MLLVLDFHPPTLHTLQSAGASPFCANNTPAAVPECGLAAAVFATAAVAVIPPVFHLFLSLVLGHISGSTSCTSLHYPPGPQFCWLMSRLPLTPEGISAVHPLPCTFLPLLLANAKTARQAVISSARQLTTRATAKNPTTSHFPAAVARQPPDGPPNFGQRVPRAATMLRTVAHAEFQRTCAQQQLSSLQALLCHVSSASASASSCSCPHPSLSSDYSKSRRLPAGRFCKLIVAAAAAAVVVVVTGSLAMAFPNPLEDQENDMPREFAVNAYKTALGPYDTNVLLSRPPWVFTSLNLTAIPFTEIRPTYLCARADGRFGLEDYVQWPQAHSEAYPWAACILRKPTVKELEDHPYWFLWEDITPSDWVHPAGASWQGTGVLRDAWRSLLHNSIQPILSSALSAAGKGVLPEYVAIAVNALQATLCRLTDLPMSYHDLVLQFTQAQRLGLDLLAMEAYHDHMFKRMMQRKQIYPLRSDLMGCHTNNPTTVENMFYTGIPVVYLRSSLLVTPSQVRVRRVVDAFTAVPADIITASWPEMPCRMLHHGASSTRCFQMSRPLGHYFEDLVPLPDVAEPLPDMRPFFTEDPAHQSHRACPLPDEEDMFDDQYAESNPIGESSPNPYPSSSHLDACSEPSPNHIKPTHAAPGSSYKSLLGTRFITRTPLSSSTDHNNALGNHSKWEEPLSSLMPPHCPEWIAALRAVNRRVPRRNVVPKAHGGLMYPDPAYMVSVIPKNRAFALAAWLSVRAARCGQMLYPSSPHMPVVSAGVWRKFFWICRPRNCVCPHPSEPSTSTDPDTPAPDSELDGALAAAKSMFGEAMVAAMHATSHEVFWRGSSYSVVNGSADDVGPVPLREILWELAELNWRYEVLTLDKYAAPHMWRGDDTAGVRTSAILAIFTPSASFVLTHAPFPTENSGISAATADACLTAFTAFRHVMSDWDGCPAGLKHRPVDSLPSSHEIRAMEAQTMLFYCQMFYEYFHRPPTLACMLPS</sequence>
<organism evidence="3 4">
    <name type="scientific">Athelia psychrophila</name>
    <dbReference type="NCBI Taxonomy" id="1759441"/>
    <lineage>
        <taxon>Eukaryota</taxon>
        <taxon>Fungi</taxon>
        <taxon>Dikarya</taxon>
        <taxon>Basidiomycota</taxon>
        <taxon>Agaricomycotina</taxon>
        <taxon>Agaricomycetes</taxon>
        <taxon>Agaricomycetidae</taxon>
        <taxon>Atheliales</taxon>
        <taxon>Atheliaceae</taxon>
        <taxon>Athelia</taxon>
    </lineage>
</organism>
<proteinExistence type="predicted"/>
<gene>
    <name evidence="3" type="ORF">FIBSPDRAFT_952888</name>
</gene>
<keyword evidence="2" id="KW-1133">Transmembrane helix</keyword>
<keyword evidence="2" id="KW-0472">Membrane</keyword>
<feature type="transmembrane region" description="Helical" evidence="2">
    <location>
        <begin position="37"/>
        <end position="58"/>
    </location>
</feature>
<feature type="transmembrane region" description="Helical" evidence="2">
    <location>
        <begin position="227"/>
        <end position="251"/>
    </location>
</feature>
<dbReference type="EMBL" id="KV417539">
    <property type="protein sequence ID" value="KZP22524.1"/>
    <property type="molecule type" value="Genomic_DNA"/>
</dbReference>
<feature type="region of interest" description="Disordered" evidence="1">
    <location>
        <begin position="606"/>
        <end position="645"/>
    </location>
</feature>
<feature type="compositionally biased region" description="Polar residues" evidence="1">
    <location>
        <begin position="132"/>
        <end position="141"/>
    </location>
</feature>
<evidence type="ECO:0000256" key="2">
    <source>
        <dbReference type="SAM" id="Phobius"/>
    </source>
</evidence>
<evidence type="ECO:0000313" key="3">
    <source>
        <dbReference type="EMBL" id="KZP22524.1"/>
    </source>
</evidence>
<dbReference type="Proteomes" id="UP000076532">
    <property type="component" value="Unassembled WGS sequence"/>
</dbReference>
<keyword evidence="4" id="KW-1185">Reference proteome</keyword>
<name>A0A166L315_9AGAM</name>
<protein>
    <submittedName>
        <fullName evidence="3">Uncharacterized protein</fullName>
    </submittedName>
</protein>
<accession>A0A166L315</accession>
<evidence type="ECO:0000313" key="4">
    <source>
        <dbReference type="Proteomes" id="UP000076532"/>
    </source>
</evidence>
<keyword evidence="2" id="KW-0812">Transmembrane</keyword>
<reference evidence="3 4" key="1">
    <citation type="journal article" date="2016" name="Mol. Biol. Evol.">
        <title>Comparative Genomics of Early-Diverging Mushroom-Forming Fungi Provides Insights into the Origins of Lignocellulose Decay Capabilities.</title>
        <authorList>
            <person name="Nagy L.G."/>
            <person name="Riley R."/>
            <person name="Tritt A."/>
            <person name="Adam C."/>
            <person name="Daum C."/>
            <person name="Floudas D."/>
            <person name="Sun H."/>
            <person name="Yadav J.S."/>
            <person name="Pangilinan J."/>
            <person name="Larsson K.H."/>
            <person name="Matsuura K."/>
            <person name="Barry K."/>
            <person name="Labutti K."/>
            <person name="Kuo R."/>
            <person name="Ohm R.A."/>
            <person name="Bhattacharya S.S."/>
            <person name="Shirouzu T."/>
            <person name="Yoshinaga Y."/>
            <person name="Martin F.M."/>
            <person name="Grigoriev I.V."/>
            <person name="Hibbett D.S."/>
        </authorList>
    </citation>
    <scope>NUCLEOTIDE SEQUENCE [LARGE SCALE GENOMIC DNA]</scope>
    <source>
        <strain evidence="3 4">CBS 109695</strain>
    </source>
</reference>
<feature type="compositionally biased region" description="Polar residues" evidence="1">
    <location>
        <begin position="611"/>
        <end position="624"/>
    </location>
</feature>
<dbReference type="AlphaFoldDB" id="A0A166L315"/>
<evidence type="ECO:0000256" key="1">
    <source>
        <dbReference type="SAM" id="MobiDB-lite"/>
    </source>
</evidence>
<dbReference type="OrthoDB" id="2692137at2759"/>